<accession>M0M7K4</accession>
<evidence type="ECO:0000313" key="2">
    <source>
        <dbReference type="EMBL" id="EMA41696.1"/>
    </source>
</evidence>
<dbReference type="EMBL" id="AOMA01000063">
    <property type="protein sequence ID" value="EMA41696.1"/>
    <property type="molecule type" value="Genomic_DNA"/>
</dbReference>
<keyword evidence="3" id="KW-1185">Reference proteome</keyword>
<comment type="caution">
    <text evidence="2">The sequence shown here is derived from an EMBL/GenBank/DDBJ whole genome shotgun (WGS) entry which is preliminary data.</text>
</comment>
<name>M0M7K4_9EURY</name>
<reference evidence="2 3" key="1">
    <citation type="journal article" date="2014" name="PLoS Genet.">
        <title>Phylogenetically driven sequencing of extremely halophilic archaea reveals strategies for static and dynamic osmo-response.</title>
        <authorList>
            <person name="Becker E.A."/>
            <person name="Seitzer P.M."/>
            <person name="Tritt A."/>
            <person name="Larsen D."/>
            <person name="Krusor M."/>
            <person name="Yao A.I."/>
            <person name="Wu D."/>
            <person name="Madern D."/>
            <person name="Eisen J.A."/>
            <person name="Darling A.E."/>
            <person name="Facciotti M.T."/>
        </authorList>
    </citation>
    <scope>NUCLEOTIDE SEQUENCE [LARGE SCALE GENOMIC DNA]</scope>
    <source>
        <strain evidence="2 3">JCM 10879</strain>
    </source>
</reference>
<dbReference type="eggNOG" id="arCOG03828">
    <property type="taxonomic scope" value="Archaea"/>
</dbReference>
<organism evidence="2 3">
    <name type="scientific">Halobiforma nitratireducens JCM 10879</name>
    <dbReference type="NCBI Taxonomy" id="1227454"/>
    <lineage>
        <taxon>Archaea</taxon>
        <taxon>Methanobacteriati</taxon>
        <taxon>Methanobacteriota</taxon>
        <taxon>Stenosarchaea group</taxon>
        <taxon>Halobacteria</taxon>
        <taxon>Halobacteriales</taxon>
        <taxon>Natrialbaceae</taxon>
        <taxon>Halobiforma</taxon>
    </lineage>
</organism>
<dbReference type="InterPro" id="IPR036388">
    <property type="entry name" value="WH-like_DNA-bd_sf"/>
</dbReference>
<dbReference type="AlphaFoldDB" id="M0M7K4"/>
<evidence type="ECO:0000313" key="3">
    <source>
        <dbReference type="Proteomes" id="UP000011607"/>
    </source>
</evidence>
<dbReference type="Pfam" id="PF24035">
    <property type="entry name" value="DUF7344"/>
    <property type="match status" value="1"/>
</dbReference>
<dbReference type="Gene3D" id="1.10.10.10">
    <property type="entry name" value="Winged helix-like DNA-binding domain superfamily/Winged helix DNA-binding domain"/>
    <property type="match status" value="1"/>
</dbReference>
<proteinExistence type="predicted"/>
<sequence length="110" mass="12407">MSRPETIDTLFEALADYRRRKVCEYLAREQTCITTGDLVIQLSEELSMSAPQPASKQRLEISLIHVHLPLLDDANVIEYDQQTDRIEPSHNLEVVESVLEATPEGSVEAV</sequence>
<feature type="domain" description="DUF7344" evidence="1">
    <location>
        <begin position="11"/>
        <end position="87"/>
    </location>
</feature>
<protein>
    <recommendedName>
        <fullName evidence="1">DUF7344 domain-containing protein</fullName>
    </recommendedName>
</protein>
<evidence type="ECO:0000259" key="1">
    <source>
        <dbReference type="Pfam" id="PF24035"/>
    </source>
</evidence>
<dbReference type="Proteomes" id="UP000011607">
    <property type="component" value="Unassembled WGS sequence"/>
</dbReference>
<dbReference type="InterPro" id="IPR055768">
    <property type="entry name" value="DUF7344"/>
</dbReference>
<gene>
    <name evidence="2" type="ORF">C446_05255</name>
</gene>